<keyword evidence="2" id="KW-1185">Reference proteome</keyword>
<dbReference type="Proteomes" id="UP001283361">
    <property type="component" value="Unassembled WGS sequence"/>
</dbReference>
<sequence length="225" mass="25617">MNVSTDVRGLRCDRLAKWAWPNPDKTMDWWLEAEHNGMQRRNYNHGIQNDSNHAHVLWSNVWAITCPACVYSSPPESVLITVLSTQLSESSVSMTLAVTLFRVKQPQNEDKLSVASRFSSPKACMVRSDEINLVSENMEANREGWDFHNQPKFLKSTIKPFDKFIVLGYNSIKLAFQNSVPRSEVDQAREARLRQRQCTATGYLHSGLGSGTSRCLVLDRPKIYL</sequence>
<dbReference type="EMBL" id="JAWDGP010006242">
    <property type="protein sequence ID" value="KAK3744857.1"/>
    <property type="molecule type" value="Genomic_DNA"/>
</dbReference>
<reference evidence="1" key="1">
    <citation type="journal article" date="2023" name="G3 (Bethesda)">
        <title>A reference genome for the long-term kleptoplast-retaining sea slug Elysia crispata morphotype clarki.</title>
        <authorList>
            <person name="Eastman K.E."/>
            <person name="Pendleton A.L."/>
            <person name="Shaikh M.A."/>
            <person name="Suttiyut T."/>
            <person name="Ogas R."/>
            <person name="Tomko P."/>
            <person name="Gavelis G."/>
            <person name="Widhalm J.R."/>
            <person name="Wisecaver J.H."/>
        </authorList>
    </citation>
    <scope>NUCLEOTIDE SEQUENCE</scope>
    <source>
        <strain evidence="1">ECLA1</strain>
    </source>
</reference>
<protein>
    <submittedName>
        <fullName evidence="1">Uncharacterized protein</fullName>
    </submittedName>
</protein>
<dbReference type="AlphaFoldDB" id="A0AAE0YGM1"/>
<gene>
    <name evidence="1" type="ORF">RRG08_050795</name>
</gene>
<proteinExistence type="predicted"/>
<organism evidence="1 2">
    <name type="scientific">Elysia crispata</name>
    <name type="common">lettuce slug</name>
    <dbReference type="NCBI Taxonomy" id="231223"/>
    <lineage>
        <taxon>Eukaryota</taxon>
        <taxon>Metazoa</taxon>
        <taxon>Spiralia</taxon>
        <taxon>Lophotrochozoa</taxon>
        <taxon>Mollusca</taxon>
        <taxon>Gastropoda</taxon>
        <taxon>Heterobranchia</taxon>
        <taxon>Euthyneura</taxon>
        <taxon>Panpulmonata</taxon>
        <taxon>Sacoglossa</taxon>
        <taxon>Placobranchoidea</taxon>
        <taxon>Plakobranchidae</taxon>
        <taxon>Elysia</taxon>
    </lineage>
</organism>
<name>A0AAE0YGM1_9GAST</name>
<evidence type="ECO:0000313" key="1">
    <source>
        <dbReference type="EMBL" id="KAK3744857.1"/>
    </source>
</evidence>
<comment type="caution">
    <text evidence="1">The sequence shown here is derived from an EMBL/GenBank/DDBJ whole genome shotgun (WGS) entry which is preliminary data.</text>
</comment>
<evidence type="ECO:0000313" key="2">
    <source>
        <dbReference type="Proteomes" id="UP001283361"/>
    </source>
</evidence>
<accession>A0AAE0YGM1</accession>